<dbReference type="Gene3D" id="3.40.109.10">
    <property type="entry name" value="NADH Oxidase"/>
    <property type="match status" value="1"/>
</dbReference>
<name>A0A370IBH3_9NOCA</name>
<dbReference type="Pfam" id="PF00899">
    <property type="entry name" value="ThiF"/>
    <property type="match status" value="1"/>
</dbReference>
<dbReference type="InterPro" id="IPR000415">
    <property type="entry name" value="Nitroreductase-like"/>
</dbReference>
<proteinExistence type="predicted"/>
<dbReference type="EMBL" id="QQBC01000004">
    <property type="protein sequence ID" value="RDI66744.1"/>
    <property type="molecule type" value="Genomic_DNA"/>
</dbReference>
<gene>
    <name evidence="2" type="ORF">DFR76_104495</name>
</gene>
<dbReference type="GO" id="GO:0061503">
    <property type="term" value="F:tRNA threonylcarbamoyladenosine dehydratase"/>
    <property type="evidence" value="ECO:0007669"/>
    <property type="project" value="TreeGrafter"/>
</dbReference>
<protein>
    <submittedName>
        <fullName evidence="2">ThiF family protein</fullName>
    </submittedName>
</protein>
<dbReference type="GO" id="GO:0061504">
    <property type="term" value="P:cyclic threonylcarbamoyladenosine biosynthetic process"/>
    <property type="evidence" value="ECO:0007669"/>
    <property type="project" value="TreeGrafter"/>
</dbReference>
<dbReference type="InterPro" id="IPR035985">
    <property type="entry name" value="Ubiquitin-activating_enz"/>
</dbReference>
<keyword evidence="3" id="KW-1185">Reference proteome</keyword>
<dbReference type="SUPFAM" id="SSF55469">
    <property type="entry name" value="FMN-dependent nitroreductase-like"/>
    <property type="match status" value="1"/>
</dbReference>
<comment type="caution">
    <text evidence="2">The sequence shown here is derived from an EMBL/GenBank/DDBJ whole genome shotgun (WGS) entry which is preliminary data.</text>
</comment>
<dbReference type="STRING" id="1210086.GCA_001613105_01691"/>
<evidence type="ECO:0000259" key="1">
    <source>
        <dbReference type="Pfam" id="PF00899"/>
    </source>
</evidence>
<organism evidence="2 3">
    <name type="scientific">Nocardia pseudobrasiliensis</name>
    <dbReference type="NCBI Taxonomy" id="45979"/>
    <lineage>
        <taxon>Bacteria</taxon>
        <taxon>Bacillati</taxon>
        <taxon>Actinomycetota</taxon>
        <taxon>Actinomycetes</taxon>
        <taxon>Mycobacteriales</taxon>
        <taxon>Nocardiaceae</taxon>
        <taxon>Nocardia</taxon>
    </lineage>
</organism>
<dbReference type="Gene3D" id="3.40.50.720">
    <property type="entry name" value="NAD(P)-binding Rossmann-like Domain"/>
    <property type="match status" value="1"/>
</dbReference>
<dbReference type="PANTHER" id="PTHR43267:SF3">
    <property type="entry name" value="THIF PROTEIN"/>
    <property type="match status" value="1"/>
</dbReference>
<evidence type="ECO:0000313" key="3">
    <source>
        <dbReference type="Proteomes" id="UP000254869"/>
    </source>
</evidence>
<dbReference type="RefSeq" id="WP_067994378.1">
    <property type="nucleotide sequence ID" value="NZ_QQBC01000004.1"/>
</dbReference>
<evidence type="ECO:0000313" key="2">
    <source>
        <dbReference type="EMBL" id="RDI66744.1"/>
    </source>
</evidence>
<accession>A0A370IBH3</accession>
<dbReference type="GO" id="GO:0008641">
    <property type="term" value="F:ubiquitin-like modifier activating enzyme activity"/>
    <property type="evidence" value="ECO:0007669"/>
    <property type="project" value="InterPro"/>
</dbReference>
<dbReference type="AlphaFoldDB" id="A0A370IBH3"/>
<dbReference type="NCBIfam" id="NF005901">
    <property type="entry name" value="PRK07877.1"/>
    <property type="match status" value="1"/>
</dbReference>
<dbReference type="SUPFAM" id="SSF69572">
    <property type="entry name" value="Activating enzymes of the ubiquitin-like proteins"/>
    <property type="match status" value="1"/>
</dbReference>
<dbReference type="GO" id="GO:0016491">
    <property type="term" value="F:oxidoreductase activity"/>
    <property type="evidence" value="ECO:0007669"/>
    <property type="project" value="InterPro"/>
</dbReference>
<feature type="domain" description="THIF-type NAD/FAD binding fold" evidence="1">
    <location>
        <begin position="88"/>
        <end position="222"/>
    </location>
</feature>
<dbReference type="InterPro" id="IPR045886">
    <property type="entry name" value="ThiF/MoeB/HesA"/>
</dbReference>
<reference evidence="2 3" key="1">
    <citation type="submission" date="2018-07" db="EMBL/GenBank/DDBJ databases">
        <title>Genomic Encyclopedia of Type Strains, Phase IV (KMG-IV): sequencing the most valuable type-strain genomes for metagenomic binning, comparative biology and taxonomic classification.</title>
        <authorList>
            <person name="Goeker M."/>
        </authorList>
    </citation>
    <scope>NUCLEOTIDE SEQUENCE [LARGE SCALE GENOMIC DNA]</scope>
    <source>
        <strain evidence="2 3">DSM 44290</strain>
    </source>
</reference>
<sequence>MVDDYGPSAEYRPLILDRSDPADSRILDTLRSDPTIEFLDLREQIRAEYTAIAGESADVAGERWVYYGWRRTVVAIPGEPIFRRVRLDRNRNKLTAAEQERLAGLTIGVIGQSVGHAVAFDLALEGICGCLRLADFDAIELSNLNRISAGLLDIGINKAVVAARRIAELDPYLEVEVFDAGVDEWSVERFVDGLSLLVEECDSLDVKIVVREAAREAGIPVLMHTSDRGLLDVERFDLEPERPLFHGLLGGLKAGDLRGLTVREKSPYVVRLLGVREVSARMAASMIEVGETLAGWPQLGSDVMIGGASVAAAVRRIGLGVPLQSGRTRIDPDASLDELIQPDLGVDFLGSGDDVRIGRASSPIGRIMHCAARAPSGGNVQPWSMLRGPGRLRIALAPEFQSPLDIGHRGSAVAVGAALYNARAAAAAHGLLGEYRFVEDPGSPLCVVLDMGTGADAAIAADYPMALLRETNRHRGSGEPLPGSVIEALTAAAAAEGARVRLVTEPGDIAEAARLLGESDRVRYLTPHLHDSMFAELRWPEDDDPVTGIDVESLELAPDEQAALEVGRREDVMAHLREWSAGSALGKYTRDRVRSSSGLVAVTFPIHDDDLRGYASAGMAVERVWLQAQRFGLAVQPTSPVFLYARRSEDFVGLSPMFADTLASLQDRFLDLLGVPEHETIALVLRLSYAAAASVRSRRRPHTDAAPRS</sequence>
<dbReference type="Proteomes" id="UP000254869">
    <property type="component" value="Unassembled WGS sequence"/>
</dbReference>
<dbReference type="InterPro" id="IPR000594">
    <property type="entry name" value="ThiF_NAD_FAD-bd"/>
</dbReference>
<dbReference type="CDD" id="cd01483">
    <property type="entry name" value="E1_enzyme_family"/>
    <property type="match status" value="1"/>
</dbReference>
<dbReference type="PANTHER" id="PTHR43267">
    <property type="entry name" value="TRNA THREONYLCARBAMOYLADENOSINE DEHYDRATASE"/>
    <property type="match status" value="1"/>
</dbReference>